<dbReference type="CDD" id="cd00093">
    <property type="entry name" value="HTH_XRE"/>
    <property type="match status" value="1"/>
</dbReference>
<dbReference type="PROSITE" id="PS50943">
    <property type="entry name" value="HTH_CROC1"/>
    <property type="match status" value="1"/>
</dbReference>
<dbReference type="Proteomes" id="UP000632063">
    <property type="component" value="Unassembled WGS sequence"/>
</dbReference>
<feature type="domain" description="HTH cro/C1-type" evidence="1">
    <location>
        <begin position="17"/>
        <end position="73"/>
    </location>
</feature>
<proteinExistence type="predicted"/>
<dbReference type="SUPFAM" id="SSF47413">
    <property type="entry name" value="lambda repressor-like DNA-binding domains"/>
    <property type="match status" value="1"/>
</dbReference>
<accession>A0ABR9CTV0</accession>
<comment type="caution">
    <text evidence="2">The sequence shown here is derived from an EMBL/GenBank/DDBJ whole genome shotgun (WGS) entry which is preliminary data.</text>
</comment>
<gene>
    <name evidence="2" type="ORF">IG616_20960</name>
</gene>
<reference evidence="2 3" key="2">
    <citation type="journal article" date="2021" name="Int. J. Syst. Evol. Microbiol.">
        <title>Roseibium litorale sp. nov., isolated from a tidal flat sediment and proposal for the reclassification of Labrenzia polysiphoniae as Roseibium polysiphoniae comb. nov.</title>
        <authorList>
            <person name="Liu Y."/>
            <person name="Pei T."/>
            <person name="Du J."/>
            <person name="Chao M."/>
            <person name="Deng M.R."/>
            <person name="Zhu H."/>
        </authorList>
    </citation>
    <scope>NUCLEOTIDE SEQUENCE [LARGE SCALE GENOMIC DNA]</scope>
    <source>
        <strain evidence="2 3">4C16A</strain>
    </source>
</reference>
<protein>
    <submittedName>
        <fullName evidence="2">Helix-turn-helix transcriptional regulator</fullName>
    </submittedName>
</protein>
<reference evidence="3" key="1">
    <citation type="submission" date="2020-09" db="EMBL/GenBank/DDBJ databases">
        <title>The genome sequence of strain Labrenzia suaedae 4C16A.</title>
        <authorList>
            <person name="Liu Y."/>
        </authorList>
    </citation>
    <scope>NUCLEOTIDE SEQUENCE [LARGE SCALE GENOMIC DNA]</scope>
    <source>
        <strain evidence="3">4C16A</strain>
    </source>
</reference>
<dbReference type="InterPro" id="IPR001387">
    <property type="entry name" value="Cro/C1-type_HTH"/>
</dbReference>
<dbReference type="Pfam" id="PF13443">
    <property type="entry name" value="HTH_26"/>
    <property type="match status" value="1"/>
</dbReference>
<dbReference type="RefSeq" id="WP_192150584.1">
    <property type="nucleotide sequence ID" value="NZ_JACYXI010000019.1"/>
</dbReference>
<evidence type="ECO:0000313" key="3">
    <source>
        <dbReference type="Proteomes" id="UP000632063"/>
    </source>
</evidence>
<organism evidence="2 3">
    <name type="scientific">Roseibium litorale</name>
    <dbReference type="NCBI Taxonomy" id="2803841"/>
    <lineage>
        <taxon>Bacteria</taxon>
        <taxon>Pseudomonadati</taxon>
        <taxon>Pseudomonadota</taxon>
        <taxon>Alphaproteobacteria</taxon>
        <taxon>Hyphomicrobiales</taxon>
        <taxon>Stappiaceae</taxon>
        <taxon>Roseibium</taxon>
    </lineage>
</organism>
<dbReference type="EMBL" id="JACYXI010000019">
    <property type="protein sequence ID" value="MBD8894024.1"/>
    <property type="molecule type" value="Genomic_DNA"/>
</dbReference>
<dbReference type="SMART" id="SM00530">
    <property type="entry name" value="HTH_XRE"/>
    <property type="match status" value="1"/>
</dbReference>
<evidence type="ECO:0000259" key="1">
    <source>
        <dbReference type="PROSITE" id="PS50943"/>
    </source>
</evidence>
<dbReference type="InterPro" id="IPR010982">
    <property type="entry name" value="Lambda_DNA-bd_dom_sf"/>
</dbReference>
<name>A0ABR9CTV0_9HYPH</name>
<sequence>MTLDSDQAIWDRRRKNLRALIAYKGTNPSQVSKQAELSVNTVSKFLRGETRTLTWENLERICKVLSIPNAAILDNKNPFSESKIKLYELIETMTDDEAEAELNRIHEMRKIKP</sequence>
<keyword evidence="3" id="KW-1185">Reference proteome</keyword>
<evidence type="ECO:0000313" key="2">
    <source>
        <dbReference type="EMBL" id="MBD8894024.1"/>
    </source>
</evidence>
<dbReference type="Gene3D" id="1.10.260.40">
    <property type="entry name" value="lambda repressor-like DNA-binding domains"/>
    <property type="match status" value="1"/>
</dbReference>